<evidence type="ECO:0000313" key="11">
    <source>
        <dbReference type="Proteomes" id="UP000016648"/>
    </source>
</evidence>
<dbReference type="GO" id="GO:0051539">
    <property type="term" value="F:4 iron, 4 sulfur cluster binding"/>
    <property type="evidence" value="ECO:0007669"/>
    <property type="project" value="UniProtKB-UniRule"/>
</dbReference>
<dbReference type="InterPro" id="IPR058579">
    <property type="entry name" value="IspG_C"/>
</dbReference>
<keyword evidence="4 7" id="KW-0408">Iron</keyword>
<keyword evidence="6 7" id="KW-0414">Isoprene biosynthesis</keyword>
<feature type="binding site" evidence="7">
    <location>
        <position position="536"/>
    </location>
    <ligand>
        <name>[4Fe-4S] cluster</name>
        <dbReference type="ChEBI" id="CHEBI:49883"/>
    </ligand>
</feature>
<keyword evidence="5 7" id="KW-0411">Iron-sulfur</keyword>
<evidence type="ECO:0000256" key="6">
    <source>
        <dbReference type="ARBA" id="ARBA00023229"/>
    </source>
</evidence>
<feature type="binding site" evidence="7">
    <location>
        <position position="577"/>
    </location>
    <ligand>
        <name>[4Fe-4S] cluster</name>
        <dbReference type="ChEBI" id="CHEBI:49883"/>
    </ligand>
</feature>
<evidence type="ECO:0000313" key="10">
    <source>
        <dbReference type="EMBL" id="ERK39110.1"/>
    </source>
</evidence>
<feature type="domain" description="IspG C-terminal" evidence="9">
    <location>
        <begin position="532"/>
        <end position="620"/>
    </location>
</feature>
<dbReference type="NCBIfam" id="NF002534">
    <property type="entry name" value="PRK02048.1"/>
    <property type="match status" value="1"/>
</dbReference>
<evidence type="ECO:0000256" key="7">
    <source>
        <dbReference type="HAMAP-Rule" id="MF_00159"/>
    </source>
</evidence>
<dbReference type="AlphaFoldDB" id="U2NM06"/>
<evidence type="ECO:0000259" key="9">
    <source>
        <dbReference type="Pfam" id="PF26540"/>
    </source>
</evidence>
<protein>
    <recommendedName>
        <fullName evidence="7">4-hydroxy-3-methylbut-2-en-1-yl diphosphate synthase (flavodoxin)</fullName>
        <ecNumber evidence="7">1.17.7.3</ecNumber>
    </recommendedName>
    <alternativeName>
        <fullName evidence="7">1-hydroxy-2-methyl-2-(E)-butenyl 4-diphosphate synthase</fullName>
    </alternativeName>
</protein>
<comment type="catalytic activity">
    <reaction evidence="7">
        <text>(2E)-4-hydroxy-3-methylbut-2-enyl diphosphate + oxidized [flavodoxin] + H2O + 2 H(+) = 2-C-methyl-D-erythritol 2,4-cyclic diphosphate + reduced [flavodoxin]</text>
        <dbReference type="Rhea" id="RHEA:43604"/>
        <dbReference type="Rhea" id="RHEA-COMP:10622"/>
        <dbReference type="Rhea" id="RHEA-COMP:10623"/>
        <dbReference type="ChEBI" id="CHEBI:15377"/>
        <dbReference type="ChEBI" id="CHEBI:15378"/>
        <dbReference type="ChEBI" id="CHEBI:57618"/>
        <dbReference type="ChEBI" id="CHEBI:58210"/>
        <dbReference type="ChEBI" id="CHEBI:58483"/>
        <dbReference type="ChEBI" id="CHEBI:128753"/>
        <dbReference type="EC" id="1.17.7.3"/>
    </reaction>
</comment>
<dbReference type="PATRIC" id="fig|1115809.3.peg.1528"/>
<dbReference type="FunFam" id="3.20.20.20:FF:000005">
    <property type="entry name" value="4-hydroxy-3-methylbut-2-en-1-yl diphosphate synthase (flavodoxin)"/>
    <property type="match status" value="1"/>
</dbReference>
<dbReference type="PANTHER" id="PTHR30454">
    <property type="entry name" value="4-HYDROXY-3-METHYLBUT-2-EN-1-YL DIPHOSPHATE SYNTHASE"/>
    <property type="match status" value="1"/>
</dbReference>
<reference evidence="10 11" key="1">
    <citation type="submission" date="2013-08" db="EMBL/GenBank/DDBJ databases">
        <authorList>
            <person name="Durkin A.S."/>
            <person name="Haft D.R."/>
            <person name="McCorrison J."/>
            <person name="Torralba M."/>
            <person name="Gillis M."/>
            <person name="Haft D.H."/>
            <person name="Methe B."/>
            <person name="Sutton G."/>
            <person name="Nelson K.E."/>
        </authorList>
    </citation>
    <scope>NUCLEOTIDE SEQUENCE [LARGE SCALE GENOMIC DNA]</scope>
    <source>
        <strain evidence="10 11">F0067</strain>
    </source>
</reference>
<evidence type="ECO:0000256" key="2">
    <source>
        <dbReference type="ARBA" id="ARBA00022723"/>
    </source>
</evidence>
<dbReference type="EMBL" id="AWEY01000029">
    <property type="protein sequence ID" value="ERK39110.1"/>
    <property type="molecule type" value="Genomic_DNA"/>
</dbReference>
<dbReference type="GO" id="GO:0016114">
    <property type="term" value="P:terpenoid biosynthetic process"/>
    <property type="evidence" value="ECO:0007669"/>
    <property type="project" value="InterPro"/>
</dbReference>
<evidence type="ECO:0000259" key="8">
    <source>
        <dbReference type="Pfam" id="PF04551"/>
    </source>
</evidence>
<accession>U2NM06</accession>
<dbReference type="Gene3D" id="3.20.20.20">
    <property type="entry name" value="Dihydropteroate synthase-like"/>
    <property type="match status" value="1"/>
</dbReference>
<feature type="binding site" evidence="7">
    <location>
        <position position="570"/>
    </location>
    <ligand>
        <name>[4Fe-4S] cluster</name>
        <dbReference type="ChEBI" id="CHEBI:49883"/>
    </ligand>
</feature>
<dbReference type="InterPro" id="IPR058578">
    <property type="entry name" value="IspG_TIM"/>
</dbReference>
<comment type="cofactor">
    <cofactor evidence="7">
        <name>[4Fe-4S] cluster</name>
        <dbReference type="ChEBI" id="CHEBI:49883"/>
    </cofactor>
    <text evidence="7">Binds 1 [4Fe-4S] cluster.</text>
</comment>
<keyword evidence="11" id="KW-1185">Reference proteome</keyword>
<sequence length="638" mass="69959">MDLFNFQRRATTVVHVGAIDMGADNPIRVQSMTTTNTNDTDACVAQTEEIIKAGGELVRLTTQGTKEAENLQPINARLRAEGYDTPLVADVHFNPNVADVAARFAEKVRVNPGNYVDPARRFIKQEYTDEEYAQELKKIEDRFVPFLRICKENHTAVRIGVNHGSLSDRIRNRYGDTPAGIVESCMEFLRICKREDFNDVVISVKASNTVIMVQSVRMLVAAMDKEDMHYPLHLGVTEAGEGEDGRIKSAVGIGALLADGIGDTIRVSLSEEPAAEIPVARHLVDYIGSHAGHLVIPGTASKDFDWLHPQRRKTRAVAGIGGSNVPVVIASKSREQTSTVVDTGQQPADYLYVGSQLPEKPVDGQKYLVDYDTYLALQNAQSPLVTEGRLAPVFPTDAIPFIGMTKAEVKFLVLKFGAPTEEYQACLRLHPEVVVVCVSNHQNRLGDQRALVHELMNAGLFNPVVFAQMYRHSKAEKSDFQLEAAADMGALMIDGLTDGLWLLNDGDIPQETIVDTAFGILQAARLRVSKTEYISCPGCGRTLYDLRETIAKIREATKDMKGLKIGIMGCIVNGPGEMADADYGYVGAGVNKVSLYRGQVCVEKNIPQEVAVEHLLALIREGEERPTPTLPKGGRTSE</sequence>
<dbReference type="InterPro" id="IPR017178">
    <property type="entry name" value="IspG_atypical"/>
</dbReference>
<dbReference type="NCBIfam" id="TIGR00612">
    <property type="entry name" value="ispG_gcpE"/>
    <property type="match status" value="1"/>
</dbReference>
<comment type="function">
    <text evidence="7">Converts 2C-methyl-D-erythritol 2,4-cyclodiphosphate (ME-2,4cPP) into 1-hydroxy-2-methyl-2-(E)-butenyl 4-diphosphate.</text>
</comment>
<keyword evidence="2 7" id="KW-0479">Metal-binding</keyword>
<dbReference type="InterPro" id="IPR045854">
    <property type="entry name" value="NO2/SO3_Rdtase_4Fe4S_sf"/>
</dbReference>
<dbReference type="Pfam" id="PF04551">
    <property type="entry name" value="GcpE"/>
    <property type="match status" value="1"/>
</dbReference>
<comment type="caution">
    <text evidence="10">The sequence shown here is derived from an EMBL/GenBank/DDBJ whole genome shotgun (WGS) entry which is preliminary data.</text>
</comment>
<dbReference type="GO" id="GO:0046429">
    <property type="term" value="F:4-hydroxy-3-methylbut-2-en-1-yl diphosphate synthase activity (ferredoxin)"/>
    <property type="evidence" value="ECO:0007669"/>
    <property type="project" value="UniProtKB-UniRule"/>
</dbReference>
<dbReference type="PANTHER" id="PTHR30454:SF0">
    <property type="entry name" value="4-HYDROXY-3-METHYLBUT-2-EN-1-YL DIPHOSPHATE SYNTHASE (FERREDOXIN), CHLOROPLASTIC"/>
    <property type="match status" value="1"/>
</dbReference>
<dbReference type="PIRSF" id="PIRSF037336">
    <property type="entry name" value="IspG_like"/>
    <property type="match status" value="1"/>
</dbReference>
<evidence type="ECO:0000256" key="3">
    <source>
        <dbReference type="ARBA" id="ARBA00023002"/>
    </source>
</evidence>
<comment type="pathway">
    <text evidence="7">Isoprenoid biosynthesis; isopentenyl diphosphate biosynthesis via DXP pathway; isopentenyl diphosphate from 1-deoxy-D-xylulose 5-phosphate: step 5/6.</text>
</comment>
<dbReference type="GO" id="GO:0141197">
    <property type="term" value="F:4-hydroxy-3-methylbut-2-enyl-diphosphate synthase activity (flavodoxin)"/>
    <property type="evidence" value="ECO:0007669"/>
    <property type="project" value="UniProtKB-EC"/>
</dbReference>
<dbReference type="EC" id="1.17.7.3" evidence="7"/>
<dbReference type="GO" id="GO:0005506">
    <property type="term" value="F:iron ion binding"/>
    <property type="evidence" value="ECO:0007669"/>
    <property type="project" value="InterPro"/>
</dbReference>
<evidence type="ECO:0000256" key="1">
    <source>
        <dbReference type="ARBA" id="ARBA00022485"/>
    </source>
</evidence>
<dbReference type="Pfam" id="PF26540">
    <property type="entry name" value="GcpE_C"/>
    <property type="match status" value="1"/>
</dbReference>
<comment type="similarity">
    <text evidence="7">Belongs to the IspG family.</text>
</comment>
<feature type="domain" description="IspG TIM-barrel" evidence="8">
    <location>
        <begin position="11"/>
        <end position="280"/>
    </location>
</feature>
<evidence type="ECO:0000256" key="5">
    <source>
        <dbReference type="ARBA" id="ARBA00023014"/>
    </source>
</evidence>
<dbReference type="GO" id="GO:0019288">
    <property type="term" value="P:isopentenyl diphosphate biosynthetic process, methylerythritol 4-phosphate pathway"/>
    <property type="evidence" value="ECO:0007669"/>
    <property type="project" value="UniProtKB-UniRule"/>
</dbReference>
<name>U2NM06_9BACT</name>
<gene>
    <name evidence="7 10" type="primary">ispG</name>
    <name evidence="10" type="ORF">HMPREF9135_1150</name>
</gene>
<dbReference type="InterPro" id="IPR004588">
    <property type="entry name" value="IspG_bac-typ"/>
</dbReference>
<keyword evidence="1 7" id="KW-0004">4Fe-4S</keyword>
<keyword evidence="3 7" id="KW-0560">Oxidoreductase</keyword>
<dbReference type="Proteomes" id="UP000016648">
    <property type="component" value="Unassembled WGS sequence"/>
</dbReference>
<feature type="binding site" evidence="7">
    <location>
        <position position="539"/>
    </location>
    <ligand>
        <name>[4Fe-4S] cluster</name>
        <dbReference type="ChEBI" id="CHEBI:49883"/>
    </ligand>
</feature>
<dbReference type="HAMAP" id="MF_00159">
    <property type="entry name" value="IspG"/>
    <property type="match status" value="1"/>
</dbReference>
<evidence type="ECO:0000256" key="4">
    <source>
        <dbReference type="ARBA" id="ARBA00023004"/>
    </source>
</evidence>
<organism evidence="10 11">
    <name type="scientific">Segatella baroniae F0067</name>
    <dbReference type="NCBI Taxonomy" id="1115809"/>
    <lineage>
        <taxon>Bacteria</taxon>
        <taxon>Pseudomonadati</taxon>
        <taxon>Bacteroidota</taxon>
        <taxon>Bacteroidia</taxon>
        <taxon>Bacteroidales</taxon>
        <taxon>Prevotellaceae</taxon>
        <taxon>Segatella</taxon>
    </lineage>
</organism>
<dbReference type="InterPro" id="IPR011005">
    <property type="entry name" value="Dihydropteroate_synth-like_sf"/>
</dbReference>
<dbReference type="RefSeq" id="WP_021589926.1">
    <property type="nucleotide sequence ID" value="NZ_AWEY01000029.1"/>
</dbReference>
<proteinExistence type="inferred from homology"/>
<dbReference type="Gene3D" id="3.30.413.10">
    <property type="entry name" value="Sulfite Reductase Hemoprotein, domain 1"/>
    <property type="match status" value="1"/>
</dbReference>
<dbReference type="UniPathway" id="UPA00056">
    <property type="reaction ID" value="UER00096"/>
</dbReference>
<dbReference type="SUPFAM" id="SSF56014">
    <property type="entry name" value="Nitrite and sulphite reductase 4Fe-4S domain-like"/>
    <property type="match status" value="1"/>
</dbReference>